<gene>
    <name evidence="2" type="ordered locus">Turpa_3581</name>
</gene>
<dbReference type="Proteomes" id="UP000006048">
    <property type="component" value="Chromosome"/>
</dbReference>
<dbReference type="AlphaFoldDB" id="I4BAA8"/>
<protein>
    <submittedName>
        <fullName evidence="2">Uncharacterized protein</fullName>
    </submittedName>
</protein>
<feature type="transmembrane region" description="Helical" evidence="1">
    <location>
        <begin position="104"/>
        <end position="124"/>
    </location>
</feature>
<keyword evidence="1" id="KW-1133">Transmembrane helix</keyword>
<evidence type="ECO:0000313" key="2">
    <source>
        <dbReference type="EMBL" id="AFM14215.1"/>
    </source>
</evidence>
<dbReference type="HOGENOM" id="CLU_1554628_0_0_12"/>
<keyword evidence="1" id="KW-0472">Membrane</keyword>
<keyword evidence="1" id="KW-0812">Transmembrane</keyword>
<feature type="transmembrane region" description="Helical" evidence="1">
    <location>
        <begin position="74"/>
        <end position="92"/>
    </location>
</feature>
<dbReference type="EMBL" id="CP002959">
    <property type="protein sequence ID" value="AFM14215.1"/>
    <property type="molecule type" value="Genomic_DNA"/>
</dbReference>
<feature type="transmembrane region" description="Helical" evidence="1">
    <location>
        <begin position="51"/>
        <end position="68"/>
    </location>
</feature>
<proteinExistence type="predicted"/>
<dbReference type="KEGG" id="tpx:Turpa_3581"/>
<sequence length="172" mass="19506">MPTPEQIRKYEADMIKYQNDMARYHELQEEWDSLSPEEKEYADFEAEMGQIFWFSSISVGLIATSGLLYLKLHWALSLLLGIGAGLGLTSLMKQTKLFFFTGRFFRATFYGFLLNATWWLFQLIFSSLKIKSNTTAWIVVGILYALAFAAELLGITKASAAPKKPSEPAKPI</sequence>
<reference evidence="2 3" key="1">
    <citation type="submission" date="2012-06" db="EMBL/GenBank/DDBJ databases">
        <title>The complete chromosome of genome of Turneriella parva DSM 21527.</title>
        <authorList>
            <consortium name="US DOE Joint Genome Institute (JGI-PGF)"/>
            <person name="Lucas S."/>
            <person name="Han J."/>
            <person name="Lapidus A."/>
            <person name="Bruce D."/>
            <person name="Goodwin L."/>
            <person name="Pitluck S."/>
            <person name="Peters L."/>
            <person name="Kyrpides N."/>
            <person name="Mavromatis K."/>
            <person name="Ivanova N."/>
            <person name="Mikhailova N."/>
            <person name="Chertkov O."/>
            <person name="Detter J.C."/>
            <person name="Tapia R."/>
            <person name="Han C."/>
            <person name="Land M."/>
            <person name="Hauser L."/>
            <person name="Markowitz V."/>
            <person name="Cheng J.-F."/>
            <person name="Hugenholtz P."/>
            <person name="Woyke T."/>
            <person name="Wu D."/>
            <person name="Gronow S."/>
            <person name="Wellnitz S."/>
            <person name="Brambilla E."/>
            <person name="Klenk H.-P."/>
            <person name="Eisen J.A."/>
        </authorList>
    </citation>
    <scope>NUCLEOTIDE SEQUENCE [LARGE SCALE GENOMIC DNA]</scope>
    <source>
        <strain evidence="3">ATCC BAA-1111 / DSM 21527 / NCTC 11395 / H</strain>
    </source>
</reference>
<name>I4BAA8_TURPD</name>
<evidence type="ECO:0000256" key="1">
    <source>
        <dbReference type="SAM" id="Phobius"/>
    </source>
</evidence>
<organism evidence="2 3">
    <name type="scientific">Turneriella parva (strain ATCC BAA-1111 / DSM 21527 / NCTC 11395 / H)</name>
    <name type="common">Leptospira parva</name>
    <dbReference type="NCBI Taxonomy" id="869212"/>
    <lineage>
        <taxon>Bacteria</taxon>
        <taxon>Pseudomonadati</taxon>
        <taxon>Spirochaetota</taxon>
        <taxon>Spirochaetia</taxon>
        <taxon>Leptospirales</taxon>
        <taxon>Leptospiraceae</taxon>
        <taxon>Turneriella</taxon>
    </lineage>
</organism>
<feature type="transmembrane region" description="Helical" evidence="1">
    <location>
        <begin position="136"/>
        <end position="155"/>
    </location>
</feature>
<accession>I4BAA8</accession>
<keyword evidence="3" id="KW-1185">Reference proteome</keyword>
<dbReference type="STRING" id="869212.Turpa_3581"/>
<dbReference type="PATRIC" id="fig|869212.3.peg.3605"/>
<evidence type="ECO:0000313" key="3">
    <source>
        <dbReference type="Proteomes" id="UP000006048"/>
    </source>
</evidence>
<dbReference type="RefSeq" id="WP_014804692.1">
    <property type="nucleotide sequence ID" value="NC_018020.1"/>
</dbReference>